<name>A0A4Y7KK68_PAPSO</name>
<evidence type="ECO:0000313" key="2">
    <source>
        <dbReference type="Proteomes" id="UP000316621"/>
    </source>
</evidence>
<accession>A0A4Y7KK68</accession>
<evidence type="ECO:0000313" key="1">
    <source>
        <dbReference type="EMBL" id="RZC72275.1"/>
    </source>
</evidence>
<dbReference type="Gramene" id="RZC72275">
    <property type="protein sequence ID" value="RZC72275"/>
    <property type="gene ID" value="C5167_035451"/>
</dbReference>
<gene>
    <name evidence="1" type="ORF">C5167_035451</name>
</gene>
<organism evidence="1 2">
    <name type="scientific">Papaver somniferum</name>
    <name type="common">Opium poppy</name>
    <dbReference type="NCBI Taxonomy" id="3469"/>
    <lineage>
        <taxon>Eukaryota</taxon>
        <taxon>Viridiplantae</taxon>
        <taxon>Streptophyta</taxon>
        <taxon>Embryophyta</taxon>
        <taxon>Tracheophyta</taxon>
        <taxon>Spermatophyta</taxon>
        <taxon>Magnoliopsida</taxon>
        <taxon>Ranunculales</taxon>
        <taxon>Papaveraceae</taxon>
        <taxon>Papaveroideae</taxon>
        <taxon>Papaver</taxon>
    </lineage>
</organism>
<keyword evidence="2" id="KW-1185">Reference proteome</keyword>
<reference evidence="1 2" key="1">
    <citation type="journal article" date="2018" name="Science">
        <title>The opium poppy genome and morphinan production.</title>
        <authorList>
            <person name="Guo L."/>
            <person name="Winzer T."/>
            <person name="Yang X."/>
            <person name="Li Y."/>
            <person name="Ning Z."/>
            <person name="He Z."/>
            <person name="Teodor R."/>
            <person name="Lu Y."/>
            <person name="Bowser T.A."/>
            <person name="Graham I.A."/>
            <person name="Ye K."/>
        </authorList>
    </citation>
    <scope>NUCLEOTIDE SEQUENCE [LARGE SCALE GENOMIC DNA]</scope>
    <source>
        <strain evidence="2">cv. HN1</strain>
        <tissue evidence="1">Leaves</tissue>
    </source>
</reference>
<sequence length="38" mass="4213">MMKTSLGSLLLLKMGMIAVGLALQRTFVVVMRFKLSDL</sequence>
<protein>
    <submittedName>
        <fullName evidence="1">Uncharacterized protein</fullName>
    </submittedName>
</protein>
<dbReference type="AlphaFoldDB" id="A0A4Y7KK68"/>
<dbReference type="EMBL" id="CM010721">
    <property type="protein sequence ID" value="RZC72275.1"/>
    <property type="molecule type" value="Genomic_DNA"/>
</dbReference>
<dbReference type="Proteomes" id="UP000316621">
    <property type="component" value="Chromosome 7"/>
</dbReference>
<proteinExistence type="predicted"/>